<dbReference type="STRING" id="1869.MB27_30345"/>
<dbReference type="InterPro" id="IPR052934">
    <property type="entry name" value="Methyl-DNA_Rec/Restrict_Enz"/>
</dbReference>
<evidence type="ECO:0000313" key="3">
    <source>
        <dbReference type="Proteomes" id="UP000054537"/>
    </source>
</evidence>
<comment type="caution">
    <text evidence="2">The sequence shown here is derived from an EMBL/GenBank/DDBJ whole genome shotgun (WGS) entry which is preliminary data.</text>
</comment>
<dbReference type="InterPro" id="IPR027417">
    <property type="entry name" value="P-loop_NTPase"/>
</dbReference>
<keyword evidence="3" id="KW-1185">Reference proteome</keyword>
<gene>
    <name evidence="2" type="ORF">MB27_30345</name>
</gene>
<accession>A0A0A6UIP3</accession>
<dbReference type="SUPFAM" id="SSF52540">
    <property type="entry name" value="P-loop containing nucleoside triphosphate hydrolases"/>
    <property type="match status" value="1"/>
</dbReference>
<dbReference type="GO" id="GO:0016887">
    <property type="term" value="F:ATP hydrolysis activity"/>
    <property type="evidence" value="ECO:0007669"/>
    <property type="project" value="InterPro"/>
</dbReference>
<evidence type="ECO:0000313" key="2">
    <source>
        <dbReference type="EMBL" id="KHD74194.1"/>
    </source>
</evidence>
<organism evidence="2 3">
    <name type="scientific">Actinoplanes utahensis</name>
    <dbReference type="NCBI Taxonomy" id="1869"/>
    <lineage>
        <taxon>Bacteria</taxon>
        <taxon>Bacillati</taxon>
        <taxon>Actinomycetota</taxon>
        <taxon>Actinomycetes</taxon>
        <taxon>Micromonosporales</taxon>
        <taxon>Micromonosporaceae</taxon>
        <taxon>Actinoplanes</taxon>
    </lineage>
</organism>
<dbReference type="SMART" id="SM00382">
    <property type="entry name" value="AAA"/>
    <property type="match status" value="1"/>
</dbReference>
<dbReference type="CDD" id="cd00009">
    <property type="entry name" value="AAA"/>
    <property type="match status" value="1"/>
</dbReference>
<dbReference type="Gene3D" id="3.40.50.300">
    <property type="entry name" value="P-loop containing nucleotide triphosphate hydrolases"/>
    <property type="match status" value="1"/>
</dbReference>
<dbReference type="Proteomes" id="UP000054537">
    <property type="component" value="Unassembled WGS sequence"/>
</dbReference>
<dbReference type="GO" id="GO:0005524">
    <property type="term" value="F:ATP binding"/>
    <property type="evidence" value="ECO:0007669"/>
    <property type="project" value="InterPro"/>
</dbReference>
<feature type="domain" description="AAA+ ATPase" evidence="1">
    <location>
        <begin position="394"/>
        <end position="557"/>
    </location>
</feature>
<dbReference type="PANTHER" id="PTHR37291">
    <property type="entry name" value="5-METHYLCYTOSINE-SPECIFIC RESTRICTION ENZYME B"/>
    <property type="match status" value="1"/>
</dbReference>
<reference evidence="2 3" key="1">
    <citation type="submission" date="2014-10" db="EMBL/GenBank/DDBJ databases">
        <title>Draft genome sequence of Actinoplanes utahensis NRRL 12052.</title>
        <authorList>
            <person name="Velasco-Bucheli B."/>
            <person name="del Cerro C."/>
            <person name="Hormigo D."/>
            <person name="Garcia J.L."/>
            <person name="Acebal C."/>
            <person name="Arroyo M."/>
            <person name="de la Mata I."/>
        </authorList>
    </citation>
    <scope>NUCLEOTIDE SEQUENCE [LARGE SCALE GENOMIC DNA]</scope>
    <source>
        <strain evidence="2 3">NRRL 12052</strain>
    </source>
</reference>
<evidence type="ECO:0000259" key="1">
    <source>
        <dbReference type="SMART" id="SM00382"/>
    </source>
</evidence>
<sequence length="647" mass="71761">MEKLRRQLAEAPDGAVQLAAELLAFQGLPLTNLNGNTLLERVRKVLSWMNRPVSVPDHVAEAFSQGTWNGGTGAHTVLWRWLSDAVEMLCKWFENSAEQRGAALMRPSAWEIELDSHDIMPSLRTALLYLAFPTHFLPILNIAQKKAIRAAFLAPGRPPSEFIDDDLFQITVRLQHESGQPVDYYRPPFVDQWRHTAPPDGTGRAWLVRPRQGGPGLVEEWRAGSFVSLAATHLGDVTSGSSLPEVRAAVEAGYQHLDYAQRAALVNEFHAFLSRMNSEDIVATVVDDHLHVGTVTGGPEHLPDALSRPVDWSTAPPAPIGSLPAPLPADLDQQGTVVDLTGAFAALNALRLAEKAPEPAEPQTPVLAAVTPELAGRLHVDVSWLREFVDLLGERRQVILHGPPGTGKTFLARALAAHVAERDAVRLVQFHPSYSYEDFFEGFRPAEQPGGTVGFAKTPGPLREIAAEARENPRQPYVLIVDEINRANLAKVFGELYFLLEYREATVRLQYSPSEAFNLPPNVFIIGTMNTADRSIALVDAAIRRRFAFVELHPDEVPVRGLLGWWLAERGLDGEPALLLDALNAAIGEEDRDFKIGPSYLMRPGADLQRIWRHDLLPLLEEHYYGRWSRQQVHERFGLAAIRARLP</sequence>
<dbReference type="InterPro" id="IPR003593">
    <property type="entry name" value="AAA+_ATPase"/>
</dbReference>
<proteinExistence type="predicted"/>
<protein>
    <recommendedName>
        <fullName evidence="1">AAA+ ATPase domain-containing protein</fullName>
    </recommendedName>
</protein>
<dbReference type="AlphaFoldDB" id="A0A0A6UIP3"/>
<name>A0A0A6UIP3_ACTUT</name>
<dbReference type="eggNOG" id="COG1401">
    <property type="taxonomic scope" value="Bacteria"/>
</dbReference>
<dbReference type="Pfam" id="PF07728">
    <property type="entry name" value="AAA_5"/>
    <property type="match status" value="1"/>
</dbReference>
<dbReference type="PANTHER" id="PTHR37291:SF1">
    <property type="entry name" value="TYPE IV METHYL-DIRECTED RESTRICTION ENZYME ECOKMCRB SUBUNIT"/>
    <property type="match status" value="1"/>
</dbReference>
<dbReference type="REBASE" id="104021">
    <property type="entry name" value="Aut12052McrBCP"/>
</dbReference>
<dbReference type="InterPro" id="IPR011704">
    <property type="entry name" value="ATPase_dyneun-rel_AAA"/>
</dbReference>
<dbReference type="EMBL" id="JRTT01000052">
    <property type="protein sequence ID" value="KHD74194.1"/>
    <property type="molecule type" value="Genomic_DNA"/>
</dbReference>
<dbReference type="eggNOG" id="COG1222">
    <property type="taxonomic scope" value="Bacteria"/>
</dbReference>